<reference evidence="3 4" key="1">
    <citation type="submission" date="2023-03" db="EMBL/GenBank/DDBJ databases">
        <title>WGS of Gossypium arboreum.</title>
        <authorList>
            <person name="Yu D."/>
        </authorList>
    </citation>
    <scope>NUCLEOTIDE SEQUENCE [LARGE SCALE GENOMIC DNA]</scope>
    <source>
        <tissue evidence="3">Leaf</tissue>
    </source>
</reference>
<feature type="region of interest" description="Disordered" evidence="1">
    <location>
        <begin position="1"/>
        <end position="21"/>
    </location>
</feature>
<evidence type="ECO:0000256" key="1">
    <source>
        <dbReference type="SAM" id="MobiDB-lite"/>
    </source>
</evidence>
<dbReference type="Proteomes" id="UP001358586">
    <property type="component" value="Chromosome 1"/>
</dbReference>
<accession>A0ABR0R5S2</accession>
<gene>
    <name evidence="3" type="ORF">PVK06_003241</name>
</gene>
<feature type="transmembrane region" description="Helical" evidence="2">
    <location>
        <begin position="77"/>
        <end position="97"/>
    </location>
</feature>
<protein>
    <submittedName>
        <fullName evidence="3">Uncharacterized protein</fullName>
    </submittedName>
</protein>
<evidence type="ECO:0000256" key="2">
    <source>
        <dbReference type="SAM" id="Phobius"/>
    </source>
</evidence>
<sequence>MASIASKELAANNPGLHTSPYETNKGYLVLQTMFQIKDPKISLDFYPLIGILKVTRSSKDTKPGIQNLRLWKQQWHMLQISFAISVSVWRYVFLYIISSVSGTH</sequence>
<dbReference type="EMBL" id="JARKNE010000001">
    <property type="protein sequence ID" value="KAK5846940.1"/>
    <property type="molecule type" value="Genomic_DNA"/>
</dbReference>
<evidence type="ECO:0000313" key="4">
    <source>
        <dbReference type="Proteomes" id="UP001358586"/>
    </source>
</evidence>
<organism evidence="3 4">
    <name type="scientific">Gossypium arboreum</name>
    <name type="common">Tree cotton</name>
    <name type="synonym">Gossypium nanking</name>
    <dbReference type="NCBI Taxonomy" id="29729"/>
    <lineage>
        <taxon>Eukaryota</taxon>
        <taxon>Viridiplantae</taxon>
        <taxon>Streptophyta</taxon>
        <taxon>Embryophyta</taxon>
        <taxon>Tracheophyta</taxon>
        <taxon>Spermatophyta</taxon>
        <taxon>Magnoliopsida</taxon>
        <taxon>eudicotyledons</taxon>
        <taxon>Gunneridae</taxon>
        <taxon>Pentapetalae</taxon>
        <taxon>rosids</taxon>
        <taxon>malvids</taxon>
        <taxon>Malvales</taxon>
        <taxon>Malvaceae</taxon>
        <taxon>Malvoideae</taxon>
        <taxon>Gossypium</taxon>
    </lineage>
</organism>
<name>A0ABR0R5S2_GOSAR</name>
<keyword evidence="2" id="KW-0812">Transmembrane</keyword>
<comment type="caution">
    <text evidence="3">The sequence shown here is derived from an EMBL/GenBank/DDBJ whole genome shotgun (WGS) entry which is preliminary data.</text>
</comment>
<evidence type="ECO:0000313" key="3">
    <source>
        <dbReference type="EMBL" id="KAK5846940.1"/>
    </source>
</evidence>
<keyword evidence="2" id="KW-1133">Transmembrane helix</keyword>
<proteinExistence type="predicted"/>
<keyword evidence="4" id="KW-1185">Reference proteome</keyword>
<keyword evidence="2" id="KW-0472">Membrane</keyword>